<feature type="compositionally biased region" description="Basic and acidic residues" evidence="5">
    <location>
        <begin position="47"/>
        <end position="56"/>
    </location>
</feature>
<evidence type="ECO:0000256" key="3">
    <source>
        <dbReference type="ARBA" id="ARBA00022801"/>
    </source>
</evidence>
<dbReference type="EC" id="3.4.22.49" evidence="2"/>
<feature type="region of interest" description="Disordered" evidence="5">
    <location>
        <begin position="46"/>
        <end position="80"/>
    </location>
</feature>
<protein>
    <recommendedName>
        <fullName evidence="2">separase</fullName>
        <ecNumber evidence="2">3.4.22.49</ecNumber>
    </recommendedName>
</protein>
<comment type="catalytic activity">
    <reaction evidence="1">
        <text>All bonds known to be hydrolyzed by this endopeptidase have arginine in P1 and an acidic residue in P4. P6 is often occupied by an acidic residue or by a hydroxy-amino-acid residue, the phosphorylation of which enhances cleavage.</text>
        <dbReference type="EC" id="3.4.22.49"/>
    </reaction>
</comment>
<feature type="compositionally biased region" description="Polar residues" evidence="5">
    <location>
        <begin position="127"/>
        <end position="144"/>
    </location>
</feature>
<feature type="compositionally biased region" description="Polar residues" evidence="5">
    <location>
        <begin position="152"/>
        <end position="163"/>
    </location>
</feature>
<name>A0A6A6UR33_9PEZI</name>
<evidence type="ECO:0000256" key="5">
    <source>
        <dbReference type="SAM" id="MobiDB-lite"/>
    </source>
</evidence>
<dbReference type="PANTHER" id="PTHR12792">
    <property type="entry name" value="EXTRA SPINDLE POLES 1-RELATED"/>
    <property type="match status" value="1"/>
</dbReference>
<dbReference type="GO" id="GO:0051307">
    <property type="term" value="P:meiotic chromosome separation"/>
    <property type="evidence" value="ECO:0007669"/>
    <property type="project" value="TreeGrafter"/>
</dbReference>
<feature type="compositionally biased region" description="Polar residues" evidence="5">
    <location>
        <begin position="170"/>
        <end position="179"/>
    </location>
</feature>
<dbReference type="PANTHER" id="PTHR12792:SF0">
    <property type="entry name" value="SEPARIN"/>
    <property type="match status" value="1"/>
</dbReference>
<feature type="region of interest" description="Disordered" evidence="5">
    <location>
        <begin position="1353"/>
        <end position="1394"/>
    </location>
</feature>
<sequence>MAPSRADNTSVVQAMSSTTTCSTATLTTLKQLLGFISSDSDSASEQTIRKAADSRKPISSARSATTKASTRSRANTTSSRAQVPIKVLVEEPSPLSTTEKYGVAIETINIALRTLSDTVKQMQATVRVNNNQESSPAKTVSQKQAAKHARTNSRPLTSRSPNSPDKRTLSRQTSTTNGGKRQIPAGATSVAECAHIAFEYMRRSKKQDAPGTLDLQTENGTLSFVGKCITLGLDNIAAKELRGLKRRLDAVSASGKKPIQAQKAEQIAKGSKEGQIQKELLADLLDFGSAAQHEGQLLGVVSKYQECVMKLIAARKRKPEVHALAKHIDLSNNSSPLQITLRQHETTTDKSKAIRQFELLYALILSLCPSISTDADETAEEHVSAEVALQLQSLIYRARIMSCHACCQTLDIGKDFWRPIFKCLSAFSRRSTRSPNLVLESASQTISSLTLAVADAKCKTSSTTVEPFWSSICRLMSSIAQDASKYDVAILWMKKYKEAIPSGNATIISDAIGKVRVSRLALLAAEVSDELLPTMAEAHGAMGQALRGESSDIDALLLEVAGYRRTLISRLQSEMHGEAIDQPHNDILAACRDGVFACLRYLLRYVGPDQTTIDDPKQALRRSEKLSKARAAAPSFSDSVFLCCKTGLKDGGLAWKDFDSALQDSLSLASTLEDCRSDSYNTDNVAIKASSLYWAFHRKPSADGASSTTEKLDASKRSVTALQDQSLETRQLGSLASKLLGLAQYYEHYGNFDQSRKYLEEAISEHLQYNSITSLTQLAGSVTYEQFWLLEESAKLRQCIDNLHYLIWKTEARESRVMSFFDNARLDEDIRVLLLERQLFLYCKELAIPGRFRGLEQVDYISRIFRAIFDIYDAKRYPIRRQRIILLLTRFSHVFPSVLETDLAAMSSGCIENEEACAGSKDKLLLGFVEHQQASIAVYQALSKSTFPISQIEQSVAIWGKLVQESPENLHDRVDQPSEFLRQLELLADFLETNCMSESRLKVLSLLQTVLSSQGEGSIVPLIDTFSSISLQYLRAGYSGSAGLTLARAKSIITNHGIAGETQVRHLLAYAEYFLAIGATSKCEECLNTVKSISDQGPGLAIEKTSKVNSTLKTNQLLSHALLIASKLKLQTGFAAWALRDAKCAVKLLQRNWAIIENSTPSHVPQRGSDSFVDSTLDVSTKSNNQWSKQLTHDALKGAKLWHLVPALLRTYYNLFEIYKHHGAYAEAFYWVDSAEKIVNTLCVPKSQLFNLSLLAEQKIADGKIEDGQRHLEQAVELAENIQPCMELVRHHQSISRMWKARGEVDDELEAIDSAIKSVEGMATSAPIGKPTPLPAEDDLAAKMSDLKLDEKVAPAKTARKARGAPRTVPVTATKKKPAPKTATLKGSKPAAQGPVITESAPLKSLRSSLLIDKAITLISRDRLSEASDCLAELEEAKESTYFSFRQKFAAIRLNLQHIMKSIASDCALGMLPESTISIPALSMIETKDILSSSTKASATMNNAVAKTRTVRKVAKGKSIKPSDSVELASSLAETQDALAVIQPVAIRTASIAEFTELGSIMAGVAVFVSASQVNNGCVVHPTEAALLLDMPSINAMQRTQAISLYAENIPKEEQSAWPSYIFTEEDMANIPKVITVAKFQEDYVDVIPQPWTAFSIKLSSLKDVLYVTRLRAGETPFVLHIPLSSHSQTIDEDFGFEEVKGELGDIIQDSFESTHGYNYSEDRESKKRWWADREALDNRIHELVLNIEKIWLGGFRGVFSPQKRQPLLLARFQKALWVSLNRHLPSRQGKRQPKAVALDSRVFELFTGLPDPRDENCDIDESLIDLLYYIVDILQFKGESNAYDEVDFDSLVIDTLDALKAYHSASITPESTGQEHTILIMDKELHAFPWESLPCLARTNVSRLPSLSCLRTRILAMKTGTNIGHTISKSSGFSLLNPSGDLQKTQTIFEPLLSTLKPQWVHSTTAPADSGFADMLANESLFLYFGHGSGGQFISPRSVRSLTSCPTTWLMGCSSAALKTHGPDYEATGMVLSYLAAGAPAVVGTLWDVTDRDCDRASVKAGEAWGLWRPGAGTQKLIGIKGKRRNYDTEKSRSVVSSQATSTSSRAGRGAITKGGVKTTERVSLVEAVRLGREECYLRYLNGAALVVYGIPVFLEDQSASS</sequence>
<dbReference type="GO" id="GO:0005634">
    <property type="term" value="C:nucleus"/>
    <property type="evidence" value="ECO:0007669"/>
    <property type="project" value="InterPro"/>
</dbReference>
<dbReference type="InterPro" id="IPR030397">
    <property type="entry name" value="SEPARIN_core_dom"/>
</dbReference>
<dbReference type="EMBL" id="MU004231">
    <property type="protein sequence ID" value="KAF2673384.1"/>
    <property type="molecule type" value="Genomic_DNA"/>
</dbReference>
<dbReference type="Proteomes" id="UP000799302">
    <property type="component" value="Unassembled WGS sequence"/>
</dbReference>
<dbReference type="GO" id="GO:0072686">
    <property type="term" value="C:mitotic spindle"/>
    <property type="evidence" value="ECO:0007669"/>
    <property type="project" value="TreeGrafter"/>
</dbReference>
<proteinExistence type="predicted"/>
<evidence type="ECO:0000313" key="7">
    <source>
        <dbReference type="EMBL" id="KAF2673384.1"/>
    </source>
</evidence>
<dbReference type="GO" id="GO:0004197">
    <property type="term" value="F:cysteine-type endopeptidase activity"/>
    <property type="evidence" value="ECO:0007669"/>
    <property type="project" value="InterPro"/>
</dbReference>
<evidence type="ECO:0000259" key="6">
    <source>
        <dbReference type="PROSITE" id="PS51700"/>
    </source>
</evidence>
<feature type="region of interest" description="Disordered" evidence="5">
    <location>
        <begin position="2090"/>
        <end position="2114"/>
    </location>
</feature>
<keyword evidence="8" id="KW-1185">Reference proteome</keyword>
<dbReference type="GO" id="GO:0006508">
    <property type="term" value="P:proteolysis"/>
    <property type="evidence" value="ECO:0007669"/>
    <property type="project" value="InterPro"/>
</dbReference>
<dbReference type="PROSITE" id="PS51700">
    <property type="entry name" value="SEPARIN"/>
    <property type="match status" value="1"/>
</dbReference>
<evidence type="ECO:0000313" key="8">
    <source>
        <dbReference type="Proteomes" id="UP000799302"/>
    </source>
</evidence>
<feature type="compositionally biased region" description="Low complexity" evidence="5">
    <location>
        <begin position="2095"/>
        <end position="2108"/>
    </location>
</feature>
<evidence type="ECO:0000256" key="1">
    <source>
        <dbReference type="ARBA" id="ARBA00000451"/>
    </source>
</evidence>
<keyword evidence="4" id="KW-0159">Chromosome partition</keyword>
<dbReference type="OrthoDB" id="10255632at2759"/>
<dbReference type="InterPro" id="IPR005314">
    <property type="entry name" value="Peptidase_C50"/>
</dbReference>
<dbReference type="GO" id="GO:0044732">
    <property type="term" value="C:mitotic spindle pole body"/>
    <property type="evidence" value="ECO:0007669"/>
    <property type="project" value="TreeGrafter"/>
</dbReference>
<evidence type="ECO:0000256" key="2">
    <source>
        <dbReference type="ARBA" id="ARBA00012489"/>
    </source>
</evidence>
<dbReference type="GO" id="GO:0005737">
    <property type="term" value="C:cytoplasm"/>
    <property type="evidence" value="ECO:0007669"/>
    <property type="project" value="TreeGrafter"/>
</dbReference>
<evidence type="ECO:0000256" key="4">
    <source>
        <dbReference type="ARBA" id="ARBA00022829"/>
    </source>
</evidence>
<reference evidence="7" key="1">
    <citation type="journal article" date="2020" name="Stud. Mycol.">
        <title>101 Dothideomycetes genomes: a test case for predicting lifestyles and emergence of pathogens.</title>
        <authorList>
            <person name="Haridas S."/>
            <person name="Albert R."/>
            <person name="Binder M."/>
            <person name="Bloem J."/>
            <person name="Labutti K."/>
            <person name="Salamov A."/>
            <person name="Andreopoulos B."/>
            <person name="Baker S."/>
            <person name="Barry K."/>
            <person name="Bills G."/>
            <person name="Bluhm B."/>
            <person name="Cannon C."/>
            <person name="Castanera R."/>
            <person name="Culley D."/>
            <person name="Daum C."/>
            <person name="Ezra D."/>
            <person name="Gonzalez J."/>
            <person name="Henrissat B."/>
            <person name="Kuo A."/>
            <person name="Liang C."/>
            <person name="Lipzen A."/>
            <person name="Lutzoni F."/>
            <person name="Magnuson J."/>
            <person name="Mondo S."/>
            <person name="Nolan M."/>
            <person name="Ohm R."/>
            <person name="Pangilinan J."/>
            <person name="Park H.-J."/>
            <person name="Ramirez L."/>
            <person name="Alfaro M."/>
            <person name="Sun H."/>
            <person name="Tritt A."/>
            <person name="Yoshinaga Y."/>
            <person name="Zwiers L.-H."/>
            <person name="Turgeon B."/>
            <person name="Goodwin S."/>
            <person name="Spatafora J."/>
            <person name="Crous P."/>
            <person name="Grigoriev I."/>
        </authorList>
    </citation>
    <scope>NUCLEOTIDE SEQUENCE</scope>
    <source>
        <strain evidence="7">CBS 115976</strain>
    </source>
</reference>
<gene>
    <name evidence="7" type="ORF">BT63DRAFT_475910</name>
</gene>
<feature type="compositionally biased region" description="Low complexity" evidence="5">
    <location>
        <begin position="59"/>
        <end position="80"/>
    </location>
</feature>
<feature type="domain" description="Peptidase C50" evidence="6">
    <location>
        <begin position="1930"/>
        <end position="2025"/>
    </location>
</feature>
<keyword evidence="3" id="KW-0378">Hydrolase</keyword>
<feature type="region of interest" description="Disordered" evidence="5">
    <location>
        <begin position="127"/>
        <end position="186"/>
    </location>
</feature>
<dbReference type="Pfam" id="PF03568">
    <property type="entry name" value="Separin_C"/>
    <property type="match status" value="1"/>
</dbReference>
<organism evidence="7 8">
    <name type="scientific">Microthyrium microscopicum</name>
    <dbReference type="NCBI Taxonomy" id="703497"/>
    <lineage>
        <taxon>Eukaryota</taxon>
        <taxon>Fungi</taxon>
        <taxon>Dikarya</taxon>
        <taxon>Ascomycota</taxon>
        <taxon>Pezizomycotina</taxon>
        <taxon>Dothideomycetes</taxon>
        <taxon>Dothideomycetes incertae sedis</taxon>
        <taxon>Microthyriales</taxon>
        <taxon>Microthyriaceae</taxon>
        <taxon>Microthyrium</taxon>
    </lineage>
</organism>
<accession>A0A6A6UR33</accession>